<name>A0A9N8E873_9STRA</name>
<evidence type="ECO:0000313" key="2">
    <source>
        <dbReference type="Proteomes" id="UP001153069"/>
    </source>
</evidence>
<comment type="caution">
    <text evidence="1">The sequence shown here is derived from an EMBL/GenBank/DDBJ whole genome shotgun (WGS) entry which is preliminary data.</text>
</comment>
<dbReference type="InterPro" id="IPR032675">
    <property type="entry name" value="LRR_dom_sf"/>
</dbReference>
<accession>A0A9N8E873</accession>
<dbReference type="EMBL" id="CAICTM010000760">
    <property type="protein sequence ID" value="CAB9516108.1"/>
    <property type="molecule type" value="Genomic_DNA"/>
</dbReference>
<dbReference type="Gene3D" id="3.80.10.10">
    <property type="entry name" value="Ribonuclease Inhibitor"/>
    <property type="match status" value="1"/>
</dbReference>
<dbReference type="Proteomes" id="UP001153069">
    <property type="component" value="Unassembled WGS sequence"/>
</dbReference>
<reference evidence="1" key="1">
    <citation type="submission" date="2020-06" db="EMBL/GenBank/DDBJ databases">
        <authorList>
            <consortium name="Plant Systems Biology data submission"/>
        </authorList>
    </citation>
    <scope>NUCLEOTIDE SEQUENCE</scope>
    <source>
        <strain evidence="1">D6</strain>
    </source>
</reference>
<keyword evidence="2" id="KW-1185">Reference proteome</keyword>
<protein>
    <submittedName>
        <fullName evidence="1">Uncharacterized protein</fullName>
    </submittedName>
</protein>
<dbReference type="AlphaFoldDB" id="A0A9N8E873"/>
<sequence>MKAGPVLRVSFNDDRQLRHALAQLQQRRQGCPPPHTVHLKSRGGFASTVVNSKVSKLLAELTRGHSYQTLDIDMPSVLVRDADIWALLRASQKSLVSLRLRCSFVLWDDDLCAPNNKGLGLQNLTALESFSLHLGAVRDADALVNAVADCPKLKSVTLAHRLSQATFQKLTRKPTLETLVCLENGVVDWSGTSSRPDGVSLESLCETLQSSSLKSLKLPAPPPHDTTVDITPIATMLKEDNNNTLEHLALTIRQEQDVTILARAVQHNQVLKRLEIRGTGLVDAIVSSFSPVLPGNLWLEEFKYNGCDVDADPAIYMYVTLNKAGRKYLVEHGTRSDWAKVLISHHWNTTLVFHLLKTNPSLIKGMGLGSAMQQKNRLINK</sequence>
<gene>
    <name evidence="1" type="ORF">SEMRO_761_G198520.1</name>
</gene>
<organism evidence="1 2">
    <name type="scientific">Seminavis robusta</name>
    <dbReference type="NCBI Taxonomy" id="568900"/>
    <lineage>
        <taxon>Eukaryota</taxon>
        <taxon>Sar</taxon>
        <taxon>Stramenopiles</taxon>
        <taxon>Ochrophyta</taxon>
        <taxon>Bacillariophyta</taxon>
        <taxon>Bacillariophyceae</taxon>
        <taxon>Bacillariophycidae</taxon>
        <taxon>Naviculales</taxon>
        <taxon>Naviculaceae</taxon>
        <taxon>Seminavis</taxon>
    </lineage>
</organism>
<dbReference type="SUPFAM" id="SSF52047">
    <property type="entry name" value="RNI-like"/>
    <property type="match status" value="1"/>
</dbReference>
<proteinExistence type="predicted"/>
<evidence type="ECO:0000313" key="1">
    <source>
        <dbReference type="EMBL" id="CAB9516108.1"/>
    </source>
</evidence>